<dbReference type="EMBL" id="CP001185">
    <property type="protein sequence ID" value="ACJ76290.1"/>
    <property type="molecule type" value="Genomic_DNA"/>
</dbReference>
<gene>
    <name evidence="2" type="ordered locus">THA_1864</name>
</gene>
<name>B7IE63_THEAB</name>
<dbReference type="PANTHER" id="PTHR33164">
    <property type="entry name" value="TRANSCRIPTIONAL REGULATOR, MARR FAMILY"/>
    <property type="match status" value="1"/>
</dbReference>
<dbReference type="GO" id="GO:0003700">
    <property type="term" value="F:DNA-binding transcription factor activity"/>
    <property type="evidence" value="ECO:0007669"/>
    <property type="project" value="InterPro"/>
</dbReference>
<organism evidence="2 3">
    <name type="scientific">Thermosipho africanus (strain TCF52B)</name>
    <dbReference type="NCBI Taxonomy" id="484019"/>
    <lineage>
        <taxon>Bacteria</taxon>
        <taxon>Thermotogati</taxon>
        <taxon>Thermotogota</taxon>
        <taxon>Thermotogae</taxon>
        <taxon>Thermotogales</taxon>
        <taxon>Fervidobacteriaceae</taxon>
        <taxon>Thermosipho</taxon>
    </lineage>
</organism>
<dbReference type="Proteomes" id="UP000002453">
    <property type="component" value="Chromosome"/>
</dbReference>
<feature type="domain" description="HTH marR-type" evidence="1">
    <location>
        <begin position="1"/>
        <end position="134"/>
    </location>
</feature>
<reference evidence="2 3" key="1">
    <citation type="journal article" date="2009" name="J. Bacteriol.">
        <title>The genome of Thermosipho africanus TCF52B: lateral genetic connections to the Firmicutes and Archaea.</title>
        <authorList>
            <person name="Nesboe C.L."/>
            <person name="Bapteste E."/>
            <person name="Curtis B."/>
            <person name="Dahle H."/>
            <person name="Lopez P."/>
            <person name="Macleod D."/>
            <person name="Dlutek M."/>
            <person name="Bowman S."/>
            <person name="Zhaxybayeva O."/>
            <person name="Birkeland N.-K."/>
            <person name="Doolittle W.F."/>
        </authorList>
    </citation>
    <scope>NUCLEOTIDE SEQUENCE [LARGE SCALE GENOMIC DNA]</scope>
    <source>
        <strain evidence="2 3">TCF52B</strain>
    </source>
</reference>
<accession>B7IE63</accession>
<dbReference type="SUPFAM" id="SSF46785">
    <property type="entry name" value="Winged helix' DNA-binding domain"/>
    <property type="match status" value="1"/>
</dbReference>
<dbReference type="GO" id="GO:0006950">
    <property type="term" value="P:response to stress"/>
    <property type="evidence" value="ECO:0007669"/>
    <property type="project" value="TreeGrafter"/>
</dbReference>
<dbReference type="SMART" id="SM00347">
    <property type="entry name" value="HTH_MARR"/>
    <property type="match status" value="1"/>
</dbReference>
<dbReference type="eggNOG" id="COG1846">
    <property type="taxonomic scope" value="Bacteria"/>
</dbReference>
<dbReference type="InterPro" id="IPR039422">
    <property type="entry name" value="MarR/SlyA-like"/>
</dbReference>
<dbReference type="Gene3D" id="1.10.10.10">
    <property type="entry name" value="Winged helix-like DNA-binding domain superfamily/Winged helix DNA-binding domain"/>
    <property type="match status" value="1"/>
</dbReference>
<evidence type="ECO:0000259" key="1">
    <source>
        <dbReference type="PROSITE" id="PS50995"/>
    </source>
</evidence>
<evidence type="ECO:0000313" key="3">
    <source>
        <dbReference type="Proteomes" id="UP000002453"/>
    </source>
</evidence>
<dbReference type="InterPro" id="IPR036388">
    <property type="entry name" value="WH-like_DNA-bd_sf"/>
</dbReference>
<dbReference type="RefSeq" id="WP_004102855.1">
    <property type="nucleotide sequence ID" value="NC_011653.1"/>
</dbReference>
<dbReference type="AlphaFoldDB" id="B7IE63"/>
<dbReference type="PROSITE" id="PS50995">
    <property type="entry name" value="HTH_MARR_2"/>
    <property type="match status" value="1"/>
</dbReference>
<dbReference type="InterPro" id="IPR000835">
    <property type="entry name" value="HTH_MarR-typ"/>
</dbReference>
<dbReference type="HOGENOM" id="CLU_083287_27_8_0"/>
<evidence type="ECO:0000313" key="2">
    <source>
        <dbReference type="EMBL" id="ACJ76290.1"/>
    </source>
</evidence>
<proteinExistence type="predicted"/>
<protein>
    <submittedName>
        <fullName evidence="2">Transcriptional regulator, MarR family</fullName>
    </submittedName>
</protein>
<dbReference type="KEGG" id="taf:THA_1864"/>
<dbReference type="PRINTS" id="PR00598">
    <property type="entry name" value="HTHMARR"/>
</dbReference>
<dbReference type="Pfam" id="PF01047">
    <property type="entry name" value="MarR"/>
    <property type="match status" value="1"/>
</dbReference>
<sequence>MSTSIESLLREICFRVKVKGREVLKEFPITPAQFDLMQKLYFNGEQTMTDLSKILGIAKSTTTGLVSRLEIDGFVERKRREKDKRVITVKLTKKGEEVIDKVILKRIEFVEEALKDFDESSKEKLKELLSLFNESLKKYR</sequence>
<dbReference type="STRING" id="484019.THA_1864"/>
<dbReference type="PANTHER" id="PTHR33164:SF102">
    <property type="entry name" value="TRANSCRIPTIONAL REGULATORY PROTEIN"/>
    <property type="match status" value="1"/>
</dbReference>
<dbReference type="InterPro" id="IPR036390">
    <property type="entry name" value="WH_DNA-bd_sf"/>
</dbReference>
<keyword evidence="3" id="KW-1185">Reference proteome</keyword>
<dbReference type="OrthoDB" id="9790052at2"/>